<evidence type="ECO:0000259" key="8">
    <source>
        <dbReference type="Pfam" id="PF02492"/>
    </source>
</evidence>
<proteinExistence type="inferred from homology"/>
<keyword evidence="2" id="KW-0533">Nickel</keyword>
<organism evidence="9 10">
    <name type="scientific">Candidatus Methanofastidiosum methylothiophilum</name>
    <dbReference type="NCBI Taxonomy" id="1705564"/>
    <lineage>
        <taxon>Archaea</taxon>
        <taxon>Methanobacteriati</taxon>
        <taxon>Methanobacteriota</taxon>
        <taxon>Stenosarchaea group</taxon>
        <taxon>Candidatus Methanofastidiosia</taxon>
        <taxon>Candidatus Methanofastidiosales</taxon>
        <taxon>Candidatus Methanofastidiosaceae</taxon>
        <taxon>Candidatus Methanofastidiosum</taxon>
    </lineage>
</organism>
<name>A0A150J7F2_9EURY</name>
<gene>
    <name evidence="9" type="primary">hypB</name>
    <name evidence="9" type="ORF">AMQ74_00479</name>
</gene>
<protein>
    <submittedName>
        <fullName evidence="9">Putative hydrogenase nickel incorporation protein HypB</fullName>
    </submittedName>
</protein>
<dbReference type="GO" id="GO:0016151">
    <property type="term" value="F:nickel cation binding"/>
    <property type="evidence" value="ECO:0007669"/>
    <property type="project" value="InterPro"/>
</dbReference>
<dbReference type="PANTHER" id="PTHR30134">
    <property type="entry name" value="HYDROGENASE PROTEIN ASSEMBLY PROTEIN, NICKEL CHAPERONE"/>
    <property type="match status" value="1"/>
</dbReference>
<dbReference type="Proteomes" id="UP000075578">
    <property type="component" value="Unassembled WGS sequence"/>
</dbReference>
<dbReference type="GO" id="GO:0051604">
    <property type="term" value="P:protein maturation"/>
    <property type="evidence" value="ECO:0007669"/>
    <property type="project" value="InterPro"/>
</dbReference>
<dbReference type="EMBL" id="LNGD01000017">
    <property type="protein sequence ID" value="KYC53147.1"/>
    <property type="molecule type" value="Genomic_DNA"/>
</dbReference>
<comment type="similarity">
    <text evidence="1">Belongs to the SIMIBI class G3E GTPase family. HypB/HupM subfamily.</text>
</comment>
<evidence type="ECO:0000256" key="4">
    <source>
        <dbReference type="ARBA" id="ARBA00022741"/>
    </source>
</evidence>
<evidence type="ECO:0000256" key="1">
    <source>
        <dbReference type="ARBA" id="ARBA00006211"/>
    </source>
</evidence>
<keyword evidence="6" id="KW-0862">Zinc</keyword>
<dbReference type="SUPFAM" id="SSF52540">
    <property type="entry name" value="P-loop containing nucleoside triphosphate hydrolases"/>
    <property type="match status" value="1"/>
</dbReference>
<dbReference type="Gene3D" id="3.40.50.300">
    <property type="entry name" value="P-loop containing nucleotide triphosphate hydrolases"/>
    <property type="match status" value="1"/>
</dbReference>
<keyword evidence="5" id="KW-0378">Hydrolase</keyword>
<dbReference type="GO" id="GO:0003924">
    <property type="term" value="F:GTPase activity"/>
    <property type="evidence" value="ECO:0007669"/>
    <property type="project" value="InterPro"/>
</dbReference>
<dbReference type="InterPro" id="IPR003495">
    <property type="entry name" value="CobW/HypB/UreG_nucleotide-bd"/>
</dbReference>
<dbReference type="AlphaFoldDB" id="A0A150J7F2"/>
<evidence type="ECO:0000313" key="9">
    <source>
        <dbReference type="EMBL" id="KYC53147.1"/>
    </source>
</evidence>
<dbReference type="GO" id="GO:0008270">
    <property type="term" value="F:zinc ion binding"/>
    <property type="evidence" value="ECO:0007669"/>
    <property type="project" value="TreeGrafter"/>
</dbReference>
<evidence type="ECO:0000313" key="10">
    <source>
        <dbReference type="Proteomes" id="UP000075578"/>
    </source>
</evidence>
<dbReference type="PANTHER" id="PTHR30134:SF2">
    <property type="entry name" value="HYDROGENASE MATURATION FACTOR HYPB"/>
    <property type="match status" value="1"/>
</dbReference>
<evidence type="ECO:0000256" key="3">
    <source>
        <dbReference type="ARBA" id="ARBA00022723"/>
    </source>
</evidence>
<dbReference type="GO" id="GO:0005525">
    <property type="term" value="F:GTP binding"/>
    <property type="evidence" value="ECO:0007669"/>
    <property type="project" value="UniProtKB-KW"/>
</dbReference>
<dbReference type="NCBIfam" id="TIGR00073">
    <property type="entry name" value="hypB"/>
    <property type="match status" value="1"/>
</dbReference>
<sequence>MHKTSDISIDKDIIKENIMIANENKVLLKKYNVKSYNIMGAIGSGKTSLIELAIDHLVKNGKQVAVIAGDVVAEYDSNRFRKHKCLVIPLNTGKECHLDAHLISHELEDLEERGILQDLDYLFMENVGNLICPSDFTLGEDKRIVVVSVSEGDDIVLKHPTIFRFSEICIINKIDIAEAVDASPEKMERDCLSLNPRIKIIKTSVKKNIRIDEWLKLFD</sequence>
<dbReference type="Pfam" id="PF02492">
    <property type="entry name" value="cobW"/>
    <property type="match status" value="1"/>
</dbReference>
<dbReference type="InterPro" id="IPR027417">
    <property type="entry name" value="P-loop_NTPase"/>
</dbReference>
<keyword evidence="7" id="KW-0342">GTP-binding</keyword>
<evidence type="ECO:0000256" key="7">
    <source>
        <dbReference type="ARBA" id="ARBA00023134"/>
    </source>
</evidence>
<evidence type="ECO:0000256" key="5">
    <source>
        <dbReference type="ARBA" id="ARBA00022801"/>
    </source>
</evidence>
<reference evidence="9 10" key="1">
    <citation type="journal article" date="2016" name="ISME J.">
        <title>Chasing the elusive Euryarchaeota class WSA2: genomes reveal a uniquely fastidious methyl-reducing methanogen.</title>
        <authorList>
            <person name="Nobu M.K."/>
            <person name="Narihiro T."/>
            <person name="Kuroda K."/>
            <person name="Mei R."/>
            <person name="Liu W.T."/>
        </authorList>
    </citation>
    <scope>NUCLEOTIDE SEQUENCE [LARGE SCALE GENOMIC DNA]</scope>
    <source>
        <strain evidence="9">U1lsi0528_Bin089</strain>
    </source>
</reference>
<keyword evidence="3" id="KW-0479">Metal-binding</keyword>
<evidence type="ECO:0000256" key="6">
    <source>
        <dbReference type="ARBA" id="ARBA00022833"/>
    </source>
</evidence>
<accession>A0A150J7F2</accession>
<evidence type="ECO:0000256" key="2">
    <source>
        <dbReference type="ARBA" id="ARBA00022596"/>
    </source>
</evidence>
<dbReference type="PATRIC" id="fig|1705564.3.peg.486"/>
<feature type="domain" description="CobW/HypB/UreG nucleotide-binding" evidence="8">
    <location>
        <begin position="36"/>
        <end position="201"/>
    </location>
</feature>
<dbReference type="PIRSF" id="PIRSF005624">
    <property type="entry name" value="Ni-bind_GTPase"/>
    <property type="match status" value="1"/>
</dbReference>
<dbReference type="InterPro" id="IPR004392">
    <property type="entry name" value="Hyd_mat_HypB"/>
</dbReference>
<comment type="caution">
    <text evidence="9">The sequence shown here is derived from an EMBL/GenBank/DDBJ whole genome shotgun (WGS) entry which is preliminary data.</text>
</comment>
<keyword evidence="4" id="KW-0547">Nucleotide-binding</keyword>